<dbReference type="Proteomes" id="UP001163835">
    <property type="component" value="Unassembled WGS sequence"/>
</dbReference>
<comment type="caution">
    <text evidence="1">The sequence shown here is derived from an EMBL/GenBank/DDBJ whole genome shotgun (WGS) entry which is preliminary data.</text>
</comment>
<sequence>MHDFSYWNPTKHVVLGFMHNFLKGVLAYQLRALWGIGRTKEMVKKIAQILDDESNSSVDTEEYIQESQDLENEAEQASQHGSATGLTEDFNDMDVDDIGEESINYDEERDPTPTPQLFIPLDDGEDEMDEDFVPQCQVHASAPCSAVRYPEIHPLL</sequence>
<dbReference type="EMBL" id="MU796915">
    <property type="protein sequence ID" value="KAJ3803720.1"/>
    <property type="molecule type" value="Genomic_DNA"/>
</dbReference>
<name>A0ACC1TG72_9AGAR</name>
<gene>
    <name evidence="1" type="ORF">F5876DRAFT_84598</name>
</gene>
<evidence type="ECO:0000313" key="2">
    <source>
        <dbReference type="Proteomes" id="UP001163835"/>
    </source>
</evidence>
<organism evidence="1 2">
    <name type="scientific">Lentinula aff. lateritia</name>
    <dbReference type="NCBI Taxonomy" id="2804960"/>
    <lineage>
        <taxon>Eukaryota</taxon>
        <taxon>Fungi</taxon>
        <taxon>Dikarya</taxon>
        <taxon>Basidiomycota</taxon>
        <taxon>Agaricomycotina</taxon>
        <taxon>Agaricomycetes</taxon>
        <taxon>Agaricomycetidae</taxon>
        <taxon>Agaricales</taxon>
        <taxon>Marasmiineae</taxon>
        <taxon>Omphalotaceae</taxon>
        <taxon>Lentinula</taxon>
    </lineage>
</organism>
<keyword evidence="2" id="KW-1185">Reference proteome</keyword>
<proteinExistence type="predicted"/>
<protein>
    <submittedName>
        <fullName evidence="1">Uncharacterized protein</fullName>
    </submittedName>
</protein>
<evidence type="ECO:0000313" key="1">
    <source>
        <dbReference type="EMBL" id="KAJ3803720.1"/>
    </source>
</evidence>
<reference evidence="1" key="1">
    <citation type="submission" date="2022-09" db="EMBL/GenBank/DDBJ databases">
        <title>A Global Phylogenomic Analysis of the Shiitake Genus Lentinula.</title>
        <authorList>
            <consortium name="DOE Joint Genome Institute"/>
            <person name="Sierra-Patev S."/>
            <person name="Min B."/>
            <person name="Naranjo-Ortiz M."/>
            <person name="Looney B."/>
            <person name="Konkel Z."/>
            <person name="Slot J.C."/>
            <person name="Sakamoto Y."/>
            <person name="Steenwyk J.L."/>
            <person name="Rokas A."/>
            <person name="Carro J."/>
            <person name="Camarero S."/>
            <person name="Ferreira P."/>
            <person name="Molpeceres G."/>
            <person name="Ruiz-Duenas F.J."/>
            <person name="Serrano A."/>
            <person name="Henrissat B."/>
            <person name="Drula E."/>
            <person name="Hughes K.W."/>
            <person name="Mata J.L."/>
            <person name="Ishikawa N.K."/>
            <person name="Vargas-Isla R."/>
            <person name="Ushijima S."/>
            <person name="Smith C.A."/>
            <person name="Ahrendt S."/>
            <person name="Andreopoulos W."/>
            <person name="He G."/>
            <person name="Labutti K."/>
            <person name="Lipzen A."/>
            <person name="Ng V."/>
            <person name="Riley R."/>
            <person name="Sandor L."/>
            <person name="Barry K."/>
            <person name="Martinez A.T."/>
            <person name="Xiao Y."/>
            <person name="Gibbons J.G."/>
            <person name="Terashima K."/>
            <person name="Grigoriev I.V."/>
            <person name="Hibbett D.S."/>
        </authorList>
    </citation>
    <scope>NUCLEOTIDE SEQUENCE</scope>
    <source>
        <strain evidence="1">TMI1499</strain>
    </source>
</reference>
<accession>A0ACC1TG72</accession>